<dbReference type="GO" id="GO:0016787">
    <property type="term" value="F:hydrolase activity"/>
    <property type="evidence" value="ECO:0007669"/>
    <property type="project" value="UniProtKB-KW"/>
</dbReference>
<protein>
    <submittedName>
        <fullName evidence="2">UvrD-like helicase, ATP-binding domain, P-loop containing nucleoside triphosphate hydrolase</fullName>
    </submittedName>
</protein>
<dbReference type="EMBL" id="BKCJ011131004">
    <property type="protein sequence ID" value="GFC91313.1"/>
    <property type="molecule type" value="Genomic_DNA"/>
</dbReference>
<dbReference type="GO" id="GO:0004386">
    <property type="term" value="F:helicase activity"/>
    <property type="evidence" value="ECO:0007669"/>
    <property type="project" value="UniProtKB-KW"/>
</dbReference>
<feature type="non-terminal residue" evidence="2">
    <location>
        <position position="1"/>
    </location>
</feature>
<keyword evidence="2" id="KW-0547">Nucleotide-binding</keyword>
<sequence>VEKIPLTFESEQHYFGSFVYPLLEETRYELASSMGSMSTAPFADILSVKESTSDENILYNITVGRWRNQYSESGKDDYHTLPGSTSFSIWETGIFF</sequence>
<keyword evidence="2" id="KW-0347">Helicase</keyword>
<accession>A0A699S1P3</accession>
<keyword evidence="2" id="KW-0378">Hydrolase</keyword>
<organism evidence="2">
    <name type="scientific">Tanacetum cinerariifolium</name>
    <name type="common">Dalmatian daisy</name>
    <name type="synonym">Chrysanthemum cinerariifolium</name>
    <dbReference type="NCBI Taxonomy" id="118510"/>
    <lineage>
        <taxon>Eukaryota</taxon>
        <taxon>Viridiplantae</taxon>
        <taxon>Streptophyta</taxon>
        <taxon>Embryophyta</taxon>
        <taxon>Tracheophyta</taxon>
        <taxon>Spermatophyta</taxon>
        <taxon>Magnoliopsida</taxon>
        <taxon>eudicotyledons</taxon>
        <taxon>Gunneridae</taxon>
        <taxon>Pentapetalae</taxon>
        <taxon>asterids</taxon>
        <taxon>campanulids</taxon>
        <taxon>Asterales</taxon>
        <taxon>Asteraceae</taxon>
        <taxon>Asteroideae</taxon>
        <taxon>Anthemideae</taxon>
        <taxon>Anthemidinae</taxon>
        <taxon>Tanacetum</taxon>
    </lineage>
</organism>
<comment type="caution">
    <text evidence="2">The sequence shown here is derived from an EMBL/GenBank/DDBJ whole genome shotgun (WGS) entry which is preliminary data.</text>
</comment>
<gene>
    <name evidence="2" type="ORF">Tci_863283</name>
</gene>
<evidence type="ECO:0000313" key="2">
    <source>
        <dbReference type="EMBL" id="GFC91313.1"/>
    </source>
</evidence>
<feature type="domain" description="DUF6469" evidence="1">
    <location>
        <begin position="41"/>
        <end position="84"/>
    </location>
</feature>
<dbReference type="AlphaFoldDB" id="A0A699S1P3"/>
<dbReference type="GO" id="GO:0005524">
    <property type="term" value="F:ATP binding"/>
    <property type="evidence" value="ECO:0007669"/>
    <property type="project" value="UniProtKB-KW"/>
</dbReference>
<keyword evidence="2" id="KW-0067">ATP-binding</keyword>
<dbReference type="InterPro" id="IPR045529">
    <property type="entry name" value="DUF6469"/>
</dbReference>
<dbReference type="Pfam" id="PF20073">
    <property type="entry name" value="DUF6469"/>
    <property type="match status" value="1"/>
</dbReference>
<proteinExistence type="predicted"/>
<evidence type="ECO:0000259" key="1">
    <source>
        <dbReference type="Pfam" id="PF20073"/>
    </source>
</evidence>
<reference evidence="2" key="1">
    <citation type="journal article" date="2019" name="Sci. Rep.">
        <title>Draft genome of Tanacetum cinerariifolium, the natural source of mosquito coil.</title>
        <authorList>
            <person name="Yamashiro T."/>
            <person name="Shiraishi A."/>
            <person name="Satake H."/>
            <person name="Nakayama K."/>
        </authorList>
    </citation>
    <scope>NUCLEOTIDE SEQUENCE</scope>
</reference>
<name>A0A699S1P3_TANCI</name>